<accession>A0A4Q1C9K0</accession>
<dbReference type="Proteomes" id="UP000290218">
    <property type="component" value="Unassembled WGS sequence"/>
</dbReference>
<keyword evidence="3" id="KW-1185">Reference proteome</keyword>
<name>A0A4Q1C9K0_9BACT</name>
<evidence type="ECO:0000313" key="3">
    <source>
        <dbReference type="Proteomes" id="UP000290218"/>
    </source>
</evidence>
<dbReference type="AlphaFoldDB" id="A0A4Q1C9K0"/>
<reference evidence="2 3" key="1">
    <citation type="submission" date="2019-01" db="EMBL/GenBank/DDBJ databases">
        <title>Lacunisphaera sp. strain TWA-58.</title>
        <authorList>
            <person name="Chen W.-M."/>
        </authorList>
    </citation>
    <scope>NUCLEOTIDE SEQUENCE [LARGE SCALE GENOMIC DNA]</scope>
    <source>
        <strain evidence="2 3">TWA-58</strain>
    </source>
</reference>
<gene>
    <name evidence="2" type="ORF">ESB00_07195</name>
</gene>
<evidence type="ECO:0000313" key="2">
    <source>
        <dbReference type="EMBL" id="RXK55664.1"/>
    </source>
</evidence>
<sequence>MNKPWKLILLLTGIFLAGGVAGSFLTVRFGRNWINQRVATEKWAPEHLRKLSERLELTPAQVEKLKPIVHRNMEEIGRLRSDSMKETRAVFERMEREIAALLTPEQKNKFDELNRQKRERLRKLMDKRSGEESRDGARPPPPPPGGAPREPGT</sequence>
<feature type="compositionally biased region" description="Basic and acidic residues" evidence="1">
    <location>
        <begin position="109"/>
        <end position="137"/>
    </location>
</feature>
<dbReference type="OrthoDB" id="196940at2"/>
<evidence type="ECO:0000256" key="1">
    <source>
        <dbReference type="SAM" id="MobiDB-lite"/>
    </source>
</evidence>
<protein>
    <recommendedName>
        <fullName evidence="4">Periplasmic heavy metal sensor</fullName>
    </recommendedName>
</protein>
<comment type="caution">
    <text evidence="2">The sequence shown here is derived from an EMBL/GenBank/DDBJ whole genome shotgun (WGS) entry which is preliminary data.</text>
</comment>
<dbReference type="EMBL" id="SDHX01000001">
    <property type="protein sequence ID" value="RXK55664.1"/>
    <property type="molecule type" value="Genomic_DNA"/>
</dbReference>
<feature type="region of interest" description="Disordered" evidence="1">
    <location>
        <begin position="109"/>
        <end position="153"/>
    </location>
</feature>
<evidence type="ECO:0008006" key="4">
    <source>
        <dbReference type="Google" id="ProtNLM"/>
    </source>
</evidence>
<dbReference type="RefSeq" id="WP_129047029.1">
    <property type="nucleotide sequence ID" value="NZ_SDHX01000001.1"/>
</dbReference>
<organism evidence="2 3">
    <name type="scientific">Oleiharenicola lentus</name>
    <dbReference type="NCBI Taxonomy" id="2508720"/>
    <lineage>
        <taxon>Bacteria</taxon>
        <taxon>Pseudomonadati</taxon>
        <taxon>Verrucomicrobiota</taxon>
        <taxon>Opitutia</taxon>
        <taxon>Opitutales</taxon>
        <taxon>Opitutaceae</taxon>
        <taxon>Oleiharenicola</taxon>
    </lineage>
</organism>
<proteinExistence type="predicted"/>